<dbReference type="GO" id="GO:0000981">
    <property type="term" value="F:DNA-binding transcription factor activity, RNA polymerase II-specific"/>
    <property type="evidence" value="ECO:0007669"/>
    <property type="project" value="TreeGrafter"/>
</dbReference>
<name>A0A9P6K780_9FUNG</name>
<keyword evidence="3 5" id="KW-0863">Zinc-finger</keyword>
<dbReference type="Pfam" id="PF00096">
    <property type="entry name" value="zf-C2H2"/>
    <property type="match status" value="3"/>
</dbReference>
<evidence type="ECO:0000313" key="8">
    <source>
        <dbReference type="EMBL" id="KAF9549560.1"/>
    </source>
</evidence>
<feature type="compositionally biased region" description="Polar residues" evidence="6">
    <location>
        <begin position="83"/>
        <end position="93"/>
    </location>
</feature>
<protein>
    <recommendedName>
        <fullName evidence="7">C2H2-type domain-containing protein</fullName>
    </recommendedName>
</protein>
<feature type="compositionally biased region" description="Low complexity" evidence="6">
    <location>
        <begin position="50"/>
        <end position="67"/>
    </location>
</feature>
<feature type="domain" description="C2H2-type" evidence="7">
    <location>
        <begin position="100"/>
        <end position="127"/>
    </location>
</feature>
<evidence type="ECO:0000256" key="2">
    <source>
        <dbReference type="ARBA" id="ARBA00022737"/>
    </source>
</evidence>
<keyword evidence="4" id="KW-0862">Zinc</keyword>
<keyword evidence="1" id="KW-0479">Metal-binding</keyword>
<sequence length="200" mass="23010">MSASSPLYGMDSDHDMSYWGPSSPPSTLSMDHRSRSHNHYSRHHRHNQQHYHYQQQHLHTRPQQQQHWSTGNNSGGNGNNDNTRPPGQQTGTTRGEPKSFPCQICTKPFPTRTQLKSHMAIHVDNFPFPCPYTGCDLHFKRKHDLRRHVDAKHALVKKYLCSGGCGEGFGRRDQMLRHLKRGHCQIKPEGDPTRNNNFEA</sequence>
<feature type="domain" description="C2H2-type" evidence="7">
    <location>
        <begin position="128"/>
        <end position="158"/>
    </location>
</feature>
<dbReference type="GO" id="GO:0045944">
    <property type="term" value="P:positive regulation of transcription by RNA polymerase II"/>
    <property type="evidence" value="ECO:0007669"/>
    <property type="project" value="UniProtKB-ARBA"/>
</dbReference>
<dbReference type="GO" id="GO:0005634">
    <property type="term" value="C:nucleus"/>
    <property type="evidence" value="ECO:0007669"/>
    <property type="project" value="UniProtKB-ARBA"/>
</dbReference>
<dbReference type="GO" id="GO:0000978">
    <property type="term" value="F:RNA polymerase II cis-regulatory region sequence-specific DNA binding"/>
    <property type="evidence" value="ECO:0007669"/>
    <property type="project" value="TreeGrafter"/>
</dbReference>
<comment type="caution">
    <text evidence="8">The sequence shown here is derived from an EMBL/GenBank/DDBJ whole genome shotgun (WGS) entry which is preliminary data.</text>
</comment>
<evidence type="ECO:0000259" key="7">
    <source>
        <dbReference type="PROSITE" id="PS50157"/>
    </source>
</evidence>
<reference evidence="8" key="1">
    <citation type="journal article" date="2020" name="Fungal Divers.">
        <title>Resolving the Mortierellaceae phylogeny through synthesis of multi-gene phylogenetics and phylogenomics.</title>
        <authorList>
            <person name="Vandepol N."/>
            <person name="Liber J."/>
            <person name="Desiro A."/>
            <person name="Na H."/>
            <person name="Kennedy M."/>
            <person name="Barry K."/>
            <person name="Grigoriev I.V."/>
            <person name="Miller A.N."/>
            <person name="O'Donnell K."/>
            <person name="Stajich J.E."/>
            <person name="Bonito G."/>
        </authorList>
    </citation>
    <scope>NUCLEOTIDE SEQUENCE</scope>
    <source>
        <strain evidence="8">NRRL 2591</strain>
    </source>
</reference>
<evidence type="ECO:0000256" key="6">
    <source>
        <dbReference type="SAM" id="MobiDB-lite"/>
    </source>
</evidence>
<proteinExistence type="predicted"/>
<dbReference type="Gene3D" id="3.30.160.60">
    <property type="entry name" value="Classic Zinc Finger"/>
    <property type="match status" value="2"/>
</dbReference>
<evidence type="ECO:0000313" key="9">
    <source>
        <dbReference type="Proteomes" id="UP000723463"/>
    </source>
</evidence>
<accession>A0A9P6K780</accession>
<dbReference type="InterPro" id="IPR013087">
    <property type="entry name" value="Znf_C2H2_type"/>
</dbReference>
<gene>
    <name evidence="8" type="ORF">EC957_003512</name>
</gene>
<feature type="region of interest" description="Disordered" evidence="6">
    <location>
        <begin position="1"/>
        <end position="102"/>
    </location>
</feature>
<dbReference type="GO" id="GO:0008270">
    <property type="term" value="F:zinc ion binding"/>
    <property type="evidence" value="ECO:0007669"/>
    <property type="project" value="UniProtKB-KW"/>
</dbReference>
<dbReference type="PROSITE" id="PS00028">
    <property type="entry name" value="ZINC_FINGER_C2H2_1"/>
    <property type="match status" value="3"/>
</dbReference>
<feature type="domain" description="C2H2-type" evidence="7">
    <location>
        <begin position="159"/>
        <end position="188"/>
    </location>
</feature>
<dbReference type="InterPro" id="IPR050329">
    <property type="entry name" value="GLI_C2H2-zinc-finger"/>
</dbReference>
<dbReference type="Proteomes" id="UP000723463">
    <property type="component" value="Unassembled WGS sequence"/>
</dbReference>
<evidence type="ECO:0000256" key="1">
    <source>
        <dbReference type="ARBA" id="ARBA00022723"/>
    </source>
</evidence>
<dbReference type="AlphaFoldDB" id="A0A9P6K780"/>
<dbReference type="InterPro" id="IPR036236">
    <property type="entry name" value="Znf_C2H2_sf"/>
</dbReference>
<dbReference type="EMBL" id="JAAAXW010000018">
    <property type="protein sequence ID" value="KAF9549560.1"/>
    <property type="molecule type" value="Genomic_DNA"/>
</dbReference>
<dbReference type="SUPFAM" id="SSF57667">
    <property type="entry name" value="beta-beta-alpha zinc fingers"/>
    <property type="match status" value="1"/>
</dbReference>
<evidence type="ECO:0000256" key="4">
    <source>
        <dbReference type="ARBA" id="ARBA00022833"/>
    </source>
</evidence>
<feature type="compositionally biased region" description="Basic residues" evidence="6">
    <location>
        <begin position="34"/>
        <end position="49"/>
    </location>
</feature>
<dbReference type="SMART" id="SM00355">
    <property type="entry name" value="ZnF_C2H2"/>
    <property type="match status" value="3"/>
</dbReference>
<evidence type="ECO:0000256" key="5">
    <source>
        <dbReference type="PROSITE-ProRule" id="PRU00042"/>
    </source>
</evidence>
<evidence type="ECO:0000256" key="3">
    <source>
        <dbReference type="ARBA" id="ARBA00022771"/>
    </source>
</evidence>
<dbReference type="PANTHER" id="PTHR19818">
    <property type="entry name" value="ZINC FINGER PROTEIN ZIC AND GLI"/>
    <property type="match status" value="1"/>
</dbReference>
<keyword evidence="9" id="KW-1185">Reference proteome</keyword>
<organism evidence="8 9">
    <name type="scientific">Mortierella hygrophila</name>
    <dbReference type="NCBI Taxonomy" id="979708"/>
    <lineage>
        <taxon>Eukaryota</taxon>
        <taxon>Fungi</taxon>
        <taxon>Fungi incertae sedis</taxon>
        <taxon>Mucoromycota</taxon>
        <taxon>Mortierellomycotina</taxon>
        <taxon>Mortierellomycetes</taxon>
        <taxon>Mortierellales</taxon>
        <taxon>Mortierellaceae</taxon>
        <taxon>Mortierella</taxon>
    </lineage>
</organism>
<dbReference type="PROSITE" id="PS50157">
    <property type="entry name" value="ZINC_FINGER_C2H2_2"/>
    <property type="match status" value="3"/>
</dbReference>
<dbReference type="PANTHER" id="PTHR19818:SF139">
    <property type="entry name" value="PAIR-RULE PROTEIN ODD-PAIRED"/>
    <property type="match status" value="1"/>
</dbReference>
<keyword evidence="2" id="KW-0677">Repeat</keyword>